<reference evidence="1" key="2">
    <citation type="submission" date="2022-06" db="UniProtKB">
        <authorList>
            <consortium name="EnsemblMetazoa"/>
        </authorList>
    </citation>
    <scope>IDENTIFICATION</scope>
    <source>
        <strain evidence="1">DF5081</strain>
    </source>
</reference>
<accession>A0A8R1IAY1</accession>
<evidence type="ECO:0000313" key="1">
    <source>
        <dbReference type="EnsemblMetazoa" id="CJA27443.1"/>
    </source>
</evidence>
<dbReference type="SUPFAM" id="SSF50978">
    <property type="entry name" value="WD40 repeat-like"/>
    <property type="match status" value="1"/>
</dbReference>
<dbReference type="InterPro" id="IPR036322">
    <property type="entry name" value="WD40_repeat_dom_sf"/>
</dbReference>
<evidence type="ECO:0000313" key="2">
    <source>
        <dbReference type="Proteomes" id="UP000005237"/>
    </source>
</evidence>
<organism evidence="1 2">
    <name type="scientific">Caenorhabditis japonica</name>
    <dbReference type="NCBI Taxonomy" id="281687"/>
    <lineage>
        <taxon>Eukaryota</taxon>
        <taxon>Metazoa</taxon>
        <taxon>Ecdysozoa</taxon>
        <taxon>Nematoda</taxon>
        <taxon>Chromadorea</taxon>
        <taxon>Rhabditida</taxon>
        <taxon>Rhabditina</taxon>
        <taxon>Rhabditomorpha</taxon>
        <taxon>Rhabditoidea</taxon>
        <taxon>Rhabditidae</taxon>
        <taxon>Peloderinae</taxon>
        <taxon>Caenorhabditis</taxon>
    </lineage>
</organism>
<dbReference type="InterPro" id="IPR015943">
    <property type="entry name" value="WD40/YVTN_repeat-like_dom_sf"/>
</dbReference>
<dbReference type="SMART" id="SM00320">
    <property type="entry name" value="WD40"/>
    <property type="match status" value="1"/>
</dbReference>
<evidence type="ECO:0008006" key="3">
    <source>
        <dbReference type="Google" id="ProtNLM"/>
    </source>
</evidence>
<protein>
    <recommendedName>
        <fullName evidence="3">WD_REPEATS_REGION domain-containing protein</fullName>
    </recommendedName>
</protein>
<dbReference type="Proteomes" id="UP000005237">
    <property type="component" value="Unassembled WGS sequence"/>
</dbReference>
<dbReference type="Gene3D" id="2.130.10.10">
    <property type="entry name" value="YVTN repeat-like/Quinoprotein amine dehydrogenase"/>
    <property type="match status" value="1"/>
</dbReference>
<sequence length="383" mass="43220">MSDASTRRLMKELSQLQGEAPQGIIVDKTSTSNDLNTAYGHTARPYAIAIHPHQNLIFTGGIEQTLFCWKFDDEKIQLIRKTVLSIGVIRKITVTDDLKLFVSSQDGNIIEMDTAVPAEQVLIDEKILNFAHVNENFAVLSTKNELIVYDSDSMDKILFRCGGIRHMSSSEESLVAWNNNTVVFFDGKNVYRLKLSINIISATCHLSFICVKTIDGFIQVYKMKTPGEVKLVKRFRPSNPSMIPSVFSVLQEKEEVEEKILVFGSTHGEIFHGNLKDSGVVTSLTRKDSYQCFGGKEVTCIEPIPGTCSFMTLGKMGLWCTMTISDGEMQVLNTRSFTSSSRMAWPSKFLNVNGERLIAGFYEVRERRKSLDREDRTRRLVRV</sequence>
<dbReference type="InterPro" id="IPR001680">
    <property type="entry name" value="WD40_rpt"/>
</dbReference>
<reference evidence="2" key="1">
    <citation type="submission" date="2010-08" db="EMBL/GenBank/DDBJ databases">
        <authorList>
            <consortium name="Caenorhabditis japonica Sequencing Consortium"/>
            <person name="Wilson R.K."/>
        </authorList>
    </citation>
    <scope>NUCLEOTIDE SEQUENCE [LARGE SCALE GENOMIC DNA]</scope>
    <source>
        <strain evidence="2">DF5081</strain>
    </source>
</reference>
<dbReference type="EnsemblMetazoa" id="CJA27443.1">
    <property type="protein sequence ID" value="CJA27443.1"/>
    <property type="gene ID" value="WBGene00183015"/>
</dbReference>
<proteinExistence type="predicted"/>
<dbReference type="AlphaFoldDB" id="A0A8R1IAY1"/>
<name>A0A8R1IAY1_CAEJA</name>
<keyword evidence="2" id="KW-1185">Reference proteome</keyword>